<keyword evidence="1" id="KW-0472">Membrane</keyword>
<name>W7D3C1_9LIST</name>
<keyword evidence="1" id="KW-0812">Transmembrane</keyword>
<keyword evidence="1" id="KW-1133">Transmembrane helix</keyword>
<dbReference type="Proteomes" id="UP000019248">
    <property type="component" value="Unassembled WGS sequence"/>
</dbReference>
<evidence type="ECO:0000313" key="3">
    <source>
        <dbReference type="Proteomes" id="UP000019248"/>
    </source>
</evidence>
<evidence type="ECO:0000313" key="2">
    <source>
        <dbReference type="EMBL" id="EUJ43455.1"/>
    </source>
</evidence>
<dbReference type="AlphaFoldDB" id="W7D3C1"/>
<dbReference type="EMBL" id="AODL01000024">
    <property type="protein sequence ID" value="EUJ43455.1"/>
    <property type="molecule type" value="Genomic_DNA"/>
</dbReference>
<feature type="transmembrane region" description="Helical" evidence="1">
    <location>
        <begin position="41"/>
        <end position="60"/>
    </location>
</feature>
<feature type="transmembrane region" description="Helical" evidence="1">
    <location>
        <begin position="72"/>
        <end position="91"/>
    </location>
</feature>
<feature type="transmembrane region" description="Helical" evidence="1">
    <location>
        <begin position="111"/>
        <end position="127"/>
    </location>
</feature>
<comment type="caution">
    <text evidence="2">The sequence shown here is derived from an EMBL/GenBank/DDBJ whole genome shotgun (WGS) entry which is preliminary data.</text>
</comment>
<evidence type="ECO:0000256" key="1">
    <source>
        <dbReference type="SAM" id="Phobius"/>
    </source>
</evidence>
<keyword evidence="3" id="KW-1185">Reference proteome</keyword>
<proteinExistence type="predicted"/>
<organism evidence="2 3">
    <name type="scientific">Listeria riparia FSL S10-1204</name>
    <dbReference type="NCBI Taxonomy" id="1265816"/>
    <lineage>
        <taxon>Bacteria</taxon>
        <taxon>Bacillati</taxon>
        <taxon>Bacillota</taxon>
        <taxon>Bacilli</taxon>
        <taxon>Bacillales</taxon>
        <taxon>Listeriaceae</taxon>
        <taxon>Listeria</taxon>
    </lineage>
</organism>
<protein>
    <submittedName>
        <fullName evidence="2">Uncharacterized protein</fullName>
    </submittedName>
</protein>
<accession>W7D3C1</accession>
<gene>
    <name evidence="2" type="ORF">PRIP_13044</name>
</gene>
<reference evidence="2 3" key="1">
    <citation type="journal article" date="2014" name="Int. J. Syst. Evol. Microbiol.">
        <title>Listeria floridensis sp. nov., Listeria aquatica sp. nov., Listeria cornellensis sp. nov., Listeria riparia sp. nov. and Listeria grandensis sp. nov., from agricultural and natural environments.</title>
        <authorList>
            <person name="den Bakker H.C."/>
            <person name="Warchocki S."/>
            <person name="Wright E.M."/>
            <person name="Allred A.F."/>
            <person name="Ahlstrom C."/>
            <person name="Manuel C.S."/>
            <person name="Stasiewicz M.J."/>
            <person name="Burrell A."/>
            <person name="Roof S."/>
            <person name="Strawn L."/>
            <person name="Fortes E.D."/>
            <person name="Nightingale K.K."/>
            <person name="Kephart D."/>
            <person name="Wiedmann M."/>
        </authorList>
    </citation>
    <scope>NUCLEOTIDE SEQUENCE [LARGE SCALE GENOMIC DNA]</scope>
    <source>
        <strain evidence="2 3">FSL S10-1204</strain>
    </source>
</reference>
<sequence>MIYIGEADGYTIYFDSKKKDLLKSKKSRLLNNEKTKNNSKYIILTLITLLLVGSFTGFFAKRQLFSGKYNDSILIILLLIWIFEFLFFNYYCSSCFIQGREGSGACNKKKNLAKLLIIVIYGIFSIAEK</sequence>